<protein>
    <submittedName>
        <fullName evidence="5">Urea amidolyase related protein</fullName>
        <ecNumber evidence="5">6.3.4.6</ecNumber>
    </submittedName>
</protein>
<evidence type="ECO:0000313" key="6">
    <source>
        <dbReference type="Proteomes" id="UP000005361"/>
    </source>
</evidence>
<keyword evidence="2" id="KW-0378">Hydrolase</keyword>
<dbReference type="HOGENOM" id="CLU_028967_0_0_9"/>
<dbReference type="NCBIfam" id="TIGR00724">
    <property type="entry name" value="urea_amlyse_rel"/>
    <property type="match status" value="1"/>
</dbReference>
<reference evidence="5 6" key="1">
    <citation type="journal article" date="2015" name="Genome Announc.">
        <title>Complete Genome Sequence of Pelosinus fermentans JBW45, a Member of a Remarkably Competitive Group of Negativicutes in the Firmicutes Phylum.</title>
        <authorList>
            <person name="De Leon K.B."/>
            <person name="Utturkar S.M."/>
            <person name="Camilleri L.B."/>
            <person name="Elias D.A."/>
            <person name="Arkin A.P."/>
            <person name="Fields M.W."/>
            <person name="Brown S.D."/>
            <person name="Wall J.D."/>
        </authorList>
    </citation>
    <scope>NUCLEOTIDE SEQUENCE [LARGE SCALE GENOMIC DNA]</scope>
    <source>
        <strain evidence="5 6">JBW45</strain>
    </source>
</reference>
<dbReference type="STRING" id="1192197.JBW_00367"/>
<dbReference type="InterPro" id="IPR003778">
    <property type="entry name" value="CT_A_B"/>
</dbReference>
<name>I9NK96_9FIRM</name>
<dbReference type="KEGG" id="pft:JBW_00367"/>
<evidence type="ECO:0000259" key="4">
    <source>
        <dbReference type="SMART" id="SM00797"/>
    </source>
</evidence>
<sequence length="334" mass="36286">MSIKVLQPGLLTSMQDLGRYGYQKHGVIVSGAMDTYSLRIANILVGNQEGEGALEIALLGPSLEIEKDSLLAITGGNLSPTINGKVVPMWRPVYVKAGSILQFGACKSGCRSYLAIAGGYDLLEVMGSKSTYLRAGIGGFQGRALQRGDVLAVKSPHGASLDRTEYFKRKYSPESFVSSSWYAGRPPIPQALRLTTIRMTRGLQFEYFTAESKSQLLNASFQVAAQSDRMGYRLSGVNLQLESPLEMISEAVALGTVQVPPDGNPIILLADRQTVGGYPKIGQVAIVDVPILAQVRPGATIQFQEITLEEAERLYIARENDIQELKTAIQLKFL</sequence>
<dbReference type="Gene3D" id="2.40.100.10">
    <property type="entry name" value="Cyclophilin-like"/>
    <property type="match status" value="1"/>
</dbReference>
<accession>I9NK96</accession>
<dbReference type="GO" id="GO:0004847">
    <property type="term" value="F:urea carboxylase activity"/>
    <property type="evidence" value="ECO:0007669"/>
    <property type="project" value="UniProtKB-EC"/>
</dbReference>
<dbReference type="InterPro" id="IPR052708">
    <property type="entry name" value="PxpC"/>
</dbReference>
<reference evidence="6" key="2">
    <citation type="submission" date="2015-02" db="EMBL/GenBank/DDBJ databases">
        <title>Complete Genome Sequence of Pelosinus fermentans JBW45.</title>
        <authorList>
            <person name="De Leon K.B."/>
            <person name="Utturkar S.M."/>
            <person name="Camilleri L.B."/>
            <person name="Arkin A.P."/>
            <person name="Fields M.W."/>
            <person name="Brown S.D."/>
            <person name="Wall J.D."/>
        </authorList>
    </citation>
    <scope>NUCLEOTIDE SEQUENCE [LARGE SCALE GENOMIC DNA]</scope>
    <source>
        <strain evidence="6">JBW45</strain>
    </source>
</reference>
<feature type="domain" description="Carboxyltransferase" evidence="4">
    <location>
        <begin position="24"/>
        <end position="321"/>
    </location>
</feature>
<keyword evidence="5" id="KW-0456">Lyase</keyword>
<dbReference type="RefSeq" id="WP_007961457.1">
    <property type="nucleotide sequence ID" value="NZ_CP010978.1"/>
</dbReference>
<dbReference type="PANTHER" id="PTHR43309">
    <property type="entry name" value="5-OXOPROLINASE SUBUNIT C"/>
    <property type="match status" value="1"/>
</dbReference>
<dbReference type="EC" id="6.3.4.6" evidence="5"/>
<dbReference type="GO" id="GO:0016829">
    <property type="term" value="F:lyase activity"/>
    <property type="evidence" value="ECO:0007669"/>
    <property type="project" value="UniProtKB-KW"/>
</dbReference>
<keyword evidence="1" id="KW-0547">Nucleotide-binding</keyword>
<proteinExistence type="predicted"/>
<dbReference type="AlphaFoldDB" id="I9NK96"/>
<dbReference type="SMART" id="SM00797">
    <property type="entry name" value="AHS2"/>
    <property type="match status" value="1"/>
</dbReference>
<gene>
    <name evidence="5" type="ORF">JBW_00367</name>
</gene>
<dbReference type="Pfam" id="PF02626">
    <property type="entry name" value="CT_A_B"/>
    <property type="match status" value="1"/>
</dbReference>
<evidence type="ECO:0000256" key="2">
    <source>
        <dbReference type="ARBA" id="ARBA00022801"/>
    </source>
</evidence>
<organism evidence="5 6">
    <name type="scientific">Pelosinus fermentans JBW45</name>
    <dbReference type="NCBI Taxonomy" id="1192197"/>
    <lineage>
        <taxon>Bacteria</taxon>
        <taxon>Bacillati</taxon>
        <taxon>Bacillota</taxon>
        <taxon>Negativicutes</taxon>
        <taxon>Selenomonadales</taxon>
        <taxon>Sporomusaceae</taxon>
        <taxon>Pelosinus</taxon>
    </lineage>
</organism>
<dbReference type="InterPro" id="IPR029000">
    <property type="entry name" value="Cyclophilin-like_dom_sf"/>
</dbReference>
<evidence type="ECO:0000256" key="1">
    <source>
        <dbReference type="ARBA" id="ARBA00022741"/>
    </source>
</evidence>
<dbReference type="GO" id="GO:0016787">
    <property type="term" value="F:hydrolase activity"/>
    <property type="evidence" value="ECO:0007669"/>
    <property type="project" value="UniProtKB-KW"/>
</dbReference>
<evidence type="ECO:0000256" key="3">
    <source>
        <dbReference type="ARBA" id="ARBA00022840"/>
    </source>
</evidence>
<keyword evidence="5" id="KW-0436">Ligase</keyword>
<evidence type="ECO:0000313" key="5">
    <source>
        <dbReference type="EMBL" id="AJQ25719.1"/>
    </source>
</evidence>
<dbReference type="OrthoDB" id="9782422at2"/>
<dbReference type="Proteomes" id="UP000005361">
    <property type="component" value="Chromosome"/>
</dbReference>
<dbReference type="GO" id="GO:0005524">
    <property type="term" value="F:ATP binding"/>
    <property type="evidence" value="ECO:0007669"/>
    <property type="project" value="UniProtKB-KW"/>
</dbReference>
<dbReference type="EMBL" id="CP010978">
    <property type="protein sequence ID" value="AJQ25719.1"/>
    <property type="molecule type" value="Genomic_DNA"/>
</dbReference>
<dbReference type="PANTHER" id="PTHR43309:SF5">
    <property type="entry name" value="5-OXOPROLINASE SUBUNIT C"/>
    <property type="match status" value="1"/>
</dbReference>
<dbReference type="SUPFAM" id="SSF50891">
    <property type="entry name" value="Cyclophilin-like"/>
    <property type="match status" value="1"/>
</dbReference>
<keyword evidence="3" id="KW-0067">ATP-binding</keyword>